<sequence>MKTEIKVHMMHERGESFKDIAKAIGGMSAYDAALMYTKVESLREKAKNKEKIVYRKRLSNVGVKIRHKKLVNKMKELV</sequence>
<dbReference type="OrthoDB" id="26964at10239"/>
<evidence type="ECO:0000313" key="1">
    <source>
        <dbReference type="EMBL" id="AKU43849.1"/>
    </source>
</evidence>
<reference evidence="1 2" key="1">
    <citation type="journal article" date="2015" name="Genome Announc.">
        <title>Complete Genome Sequence of Citrobacter freundii Myophage Merlin.</title>
        <authorList>
            <person name="LeSage K.C."/>
            <person name="Hargrove E.C."/>
            <person name="Cahill J.L."/>
            <person name="Rasche E.S."/>
            <person name="Kuty Everett G.F."/>
        </authorList>
    </citation>
    <scope>NUCLEOTIDE SEQUENCE [LARGE SCALE GENOMIC DNA]</scope>
</reference>
<proteinExistence type="predicted"/>
<dbReference type="Pfam" id="PF11242">
    <property type="entry name" value="DUF2774"/>
    <property type="match status" value="1"/>
</dbReference>
<dbReference type="GeneID" id="26648128"/>
<dbReference type="EMBL" id="KT001915">
    <property type="protein sequence ID" value="AKU43849.1"/>
    <property type="molecule type" value="Genomic_DNA"/>
</dbReference>
<dbReference type="RefSeq" id="YP_009203917.1">
    <property type="nucleotide sequence ID" value="NC_028857.1"/>
</dbReference>
<gene>
    <name evidence="1" type="ORF">CPT_Merlin203</name>
</gene>
<keyword evidence="2" id="KW-1185">Reference proteome</keyword>
<dbReference type="Proteomes" id="UP000204280">
    <property type="component" value="Segment"/>
</dbReference>
<protein>
    <submittedName>
        <fullName evidence="1">Uncharacterized protein</fullName>
    </submittedName>
</protein>
<evidence type="ECO:0000313" key="2">
    <source>
        <dbReference type="Proteomes" id="UP000204280"/>
    </source>
</evidence>
<dbReference type="KEGG" id="vg:26648128"/>
<accession>A0A0K1LN33</accession>
<dbReference type="InterPro" id="IPR021404">
    <property type="entry name" value="Phage_T4_Gp24.3"/>
</dbReference>
<name>A0A0K1LN33_9CAUD</name>
<organism evidence="1 2">
    <name type="scientific">Citrobacter phage Merlin</name>
    <dbReference type="NCBI Taxonomy" id="1675602"/>
    <lineage>
        <taxon>Viruses</taxon>
        <taxon>Duplodnaviria</taxon>
        <taxon>Heunggongvirae</taxon>
        <taxon>Uroviricota</taxon>
        <taxon>Caudoviricetes</taxon>
        <taxon>Pantevenvirales</taxon>
        <taxon>Straboviridae</taxon>
        <taxon>Tevenvirinae</taxon>
        <taxon>Moonvirus</taxon>
        <taxon>Moonvirus merlin</taxon>
    </lineage>
</organism>